<dbReference type="Gene3D" id="3.40.50.720">
    <property type="entry name" value="NAD(P)-binding Rossmann-like Domain"/>
    <property type="match status" value="1"/>
</dbReference>
<keyword evidence="3" id="KW-1185">Reference proteome</keyword>
<proteinExistence type="predicted"/>
<dbReference type="eggNOG" id="KOG1208">
    <property type="taxonomic scope" value="Eukaryota"/>
</dbReference>
<evidence type="ECO:0000313" key="3">
    <source>
        <dbReference type="Proteomes" id="UP000054032"/>
    </source>
</evidence>
<name>W6Z0D4_COCMI</name>
<dbReference type="GO" id="GO:0016491">
    <property type="term" value="F:oxidoreductase activity"/>
    <property type="evidence" value="ECO:0007669"/>
    <property type="project" value="UniProtKB-KW"/>
</dbReference>
<reference evidence="2 3" key="1">
    <citation type="journal article" date="2013" name="PLoS Genet.">
        <title>Comparative genome structure, secondary metabolite, and effector coding capacity across Cochliobolus pathogens.</title>
        <authorList>
            <person name="Condon B.J."/>
            <person name="Leng Y."/>
            <person name="Wu D."/>
            <person name="Bushley K.E."/>
            <person name="Ohm R.A."/>
            <person name="Otillar R."/>
            <person name="Martin J."/>
            <person name="Schackwitz W."/>
            <person name="Grimwood J."/>
            <person name="MohdZainudin N."/>
            <person name="Xue C."/>
            <person name="Wang R."/>
            <person name="Manning V.A."/>
            <person name="Dhillon B."/>
            <person name="Tu Z.J."/>
            <person name="Steffenson B.J."/>
            <person name="Salamov A."/>
            <person name="Sun H."/>
            <person name="Lowry S."/>
            <person name="LaButti K."/>
            <person name="Han J."/>
            <person name="Copeland A."/>
            <person name="Lindquist E."/>
            <person name="Barry K."/>
            <person name="Schmutz J."/>
            <person name="Baker S.E."/>
            <person name="Ciuffetti L.M."/>
            <person name="Grigoriev I.V."/>
            <person name="Zhong S."/>
            <person name="Turgeon B.G."/>
        </authorList>
    </citation>
    <scope>NUCLEOTIDE SEQUENCE [LARGE SCALE GENOMIC DNA]</scope>
    <source>
        <strain evidence="2 3">ATCC 44560</strain>
    </source>
</reference>
<dbReference type="GeneID" id="19123172"/>
<dbReference type="InterPro" id="IPR036291">
    <property type="entry name" value="NAD(P)-bd_dom_sf"/>
</dbReference>
<keyword evidence="1" id="KW-0560">Oxidoreductase</keyword>
<dbReference type="OrthoDB" id="542013at2759"/>
<evidence type="ECO:0008006" key="4">
    <source>
        <dbReference type="Google" id="ProtNLM"/>
    </source>
</evidence>
<dbReference type="Pfam" id="PF00106">
    <property type="entry name" value="adh_short"/>
    <property type="match status" value="1"/>
</dbReference>
<dbReference type="AlphaFoldDB" id="W6Z0D4"/>
<dbReference type="SUPFAM" id="SSF51735">
    <property type="entry name" value="NAD(P)-binding Rossmann-fold domains"/>
    <property type="match status" value="1"/>
</dbReference>
<dbReference type="RefSeq" id="XP_007688292.1">
    <property type="nucleotide sequence ID" value="XM_007690102.1"/>
</dbReference>
<dbReference type="KEGG" id="bor:COCMIDRAFT_37051"/>
<dbReference type="PANTHER" id="PTHR43157:SF31">
    <property type="entry name" value="PHOSPHATIDYLINOSITOL-GLYCAN BIOSYNTHESIS CLASS F PROTEIN"/>
    <property type="match status" value="1"/>
</dbReference>
<evidence type="ECO:0000256" key="1">
    <source>
        <dbReference type="ARBA" id="ARBA00023002"/>
    </source>
</evidence>
<gene>
    <name evidence="2" type="ORF">COCMIDRAFT_37051</name>
</gene>
<protein>
    <recommendedName>
        <fullName evidence="4">Ketoreductase (KR) domain-containing protein</fullName>
    </recommendedName>
</protein>
<evidence type="ECO:0000313" key="2">
    <source>
        <dbReference type="EMBL" id="EUC45177.1"/>
    </source>
</evidence>
<dbReference type="PANTHER" id="PTHR43157">
    <property type="entry name" value="PHOSPHATIDYLINOSITOL-GLYCAN BIOSYNTHESIS CLASS F PROTEIN-RELATED"/>
    <property type="match status" value="1"/>
</dbReference>
<accession>W6Z0D4</accession>
<dbReference type="EMBL" id="KI963989">
    <property type="protein sequence ID" value="EUC45177.1"/>
    <property type="molecule type" value="Genomic_DNA"/>
</dbReference>
<dbReference type="InterPro" id="IPR002347">
    <property type="entry name" value="SDR_fam"/>
</dbReference>
<organism evidence="2 3">
    <name type="scientific">Bipolaris oryzae ATCC 44560</name>
    <dbReference type="NCBI Taxonomy" id="930090"/>
    <lineage>
        <taxon>Eukaryota</taxon>
        <taxon>Fungi</taxon>
        <taxon>Dikarya</taxon>
        <taxon>Ascomycota</taxon>
        <taxon>Pezizomycotina</taxon>
        <taxon>Dothideomycetes</taxon>
        <taxon>Pleosporomycetidae</taxon>
        <taxon>Pleosporales</taxon>
        <taxon>Pleosporineae</taxon>
        <taxon>Pleosporaceae</taxon>
        <taxon>Bipolaris</taxon>
    </lineage>
</organism>
<dbReference type="HOGENOM" id="CLU_010194_44_4_1"/>
<sequence>MISGTSPPLSSLAERYSSAATSQLRLRASMKSADLTGKTVLITGSNAGLGKEAARHYVSLNASTVILAVRSLEKGEAAAKDIETTTGRQNVIKVLHLDMSSYQSVLDFASTVSKDVQRLDIAILNAGVNRGVWEIFEQDESTITVNVVSTFLLFFSLLPKLRDTATKFNVRPTLTVVSSEVHQWTGFAERKAPEGQLFERLREEVVAGRKVDLNERYSVSKLMEVLTVREFCERNKGGEVPVTVNTVNPGLCHSEFGREAPFIAAILRFFLARTTEVGSRTLAHAGLQGEETYGKYLSDCEVTEPSTYVRSEEGKKDQGRVWRELMVKLEGIKAGVTQGY</sequence>
<dbReference type="Proteomes" id="UP000054032">
    <property type="component" value="Unassembled WGS sequence"/>
</dbReference>
<dbReference type="PRINTS" id="PR00081">
    <property type="entry name" value="GDHRDH"/>
</dbReference>